<organism evidence="1 2">
    <name type="scientific">Variovorax dokdonensis</name>
    <dbReference type="NCBI Taxonomy" id="344883"/>
    <lineage>
        <taxon>Bacteria</taxon>
        <taxon>Pseudomonadati</taxon>
        <taxon>Pseudomonadota</taxon>
        <taxon>Betaproteobacteria</taxon>
        <taxon>Burkholderiales</taxon>
        <taxon>Comamonadaceae</taxon>
        <taxon>Variovorax</taxon>
    </lineage>
</organism>
<gene>
    <name evidence="1" type="ORF">QTH91_13835</name>
</gene>
<evidence type="ECO:0000313" key="2">
    <source>
        <dbReference type="Proteomes" id="UP001174908"/>
    </source>
</evidence>
<dbReference type="EMBL" id="JASZYV010000003">
    <property type="protein sequence ID" value="MDM0045569.1"/>
    <property type="molecule type" value="Genomic_DNA"/>
</dbReference>
<keyword evidence="1" id="KW-0489">Methyltransferase</keyword>
<dbReference type="SUPFAM" id="SSF53335">
    <property type="entry name" value="S-adenosyl-L-methionine-dependent methyltransferases"/>
    <property type="match status" value="1"/>
</dbReference>
<dbReference type="InterPro" id="IPR029063">
    <property type="entry name" value="SAM-dependent_MTases_sf"/>
</dbReference>
<dbReference type="RefSeq" id="WP_286660696.1">
    <property type="nucleotide sequence ID" value="NZ_JASZYV010000003.1"/>
</dbReference>
<keyword evidence="2" id="KW-1185">Reference proteome</keyword>
<sequence length="263" mass="28838">MSHPTSTDVHWRRLHAHATQPYRRAGRFAWHFARGKLGRDPVFRWLVEQGQIAAGHRRVLDIGCGQGLLASLLSSMSQMQAGAQWPSHWSPTPQAPSYTGIELMSRDVERAERSIGHLRPAPAFVCADMCSTVLPPSDLVVILDVLHYVDPAAQEQVLVRVREALAAGAADAGPGAAPPRLLLRVGDSARALGYSISQWVDHTVTRVRGHRVPPTWGRPLSDWIGQLERLGFAVRSEPMSQGTPFANVLLVADLKPTPIKDTI</sequence>
<comment type="caution">
    <text evidence="1">The sequence shown here is derived from an EMBL/GenBank/DDBJ whole genome shotgun (WGS) entry which is preliminary data.</text>
</comment>
<dbReference type="GO" id="GO:0032259">
    <property type="term" value="P:methylation"/>
    <property type="evidence" value="ECO:0007669"/>
    <property type="project" value="UniProtKB-KW"/>
</dbReference>
<protein>
    <submittedName>
        <fullName evidence="1">Class I SAM-dependent methyltransferase</fullName>
        <ecNumber evidence="1">2.1.-.-</ecNumber>
    </submittedName>
</protein>
<evidence type="ECO:0000313" key="1">
    <source>
        <dbReference type="EMBL" id="MDM0045569.1"/>
    </source>
</evidence>
<name>A0ABT7NC98_9BURK</name>
<dbReference type="EC" id="2.1.-.-" evidence="1"/>
<keyword evidence="1" id="KW-0808">Transferase</keyword>
<reference evidence="1" key="1">
    <citation type="submission" date="2023-06" db="EMBL/GenBank/DDBJ databases">
        <authorList>
            <person name="Jiang Y."/>
            <person name="Liu Q."/>
        </authorList>
    </citation>
    <scope>NUCLEOTIDE SEQUENCE</scope>
    <source>
        <strain evidence="1">CGMCC 1.12089</strain>
    </source>
</reference>
<dbReference type="Gene3D" id="3.40.50.150">
    <property type="entry name" value="Vaccinia Virus protein VP39"/>
    <property type="match status" value="1"/>
</dbReference>
<dbReference type="Proteomes" id="UP001174908">
    <property type="component" value="Unassembled WGS sequence"/>
</dbReference>
<accession>A0ABT7NC98</accession>
<dbReference type="GO" id="GO:0008168">
    <property type="term" value="F:methyltransferase activity"/>
    <property type="evidence" value="ECO:0007669"/>
    <property type="project" value="UniProtKB-KW"/>
</dbReference>
<proteinExistence type="predicted"/>